<evidence type="ECO:0000313" key="1">
    <source>
        <dbReference type="EMBL" id="GGF67000.1"/>
    </source>
</evidence>
<name>A0A917C0Y6_9BACL</name>
<keyword evidence="2" id="KW-1185">Reference proteome</keyword>
<dbReference type="EMBL" id="BMKR01000003">
    <property type="protein sequence ID" value="GGF67000.1"/>
    <property type="molecule type" value="Genomic_DNA"/>
</dbReference>
<sequence>MDEENYLILIKNKDCTSKITSYEPKGKNIQIIYRSSTKPYLYSASDVTILTNPVITMITKDQTVFHGDSPLINVGQMQDFGPRIQVVFENGTKRVYEAENVRVEAAELRTLRHRRSCSIGGP</sequence>
<proteinExistence type="predicted"/>
<comment type="caution">
    <text evidence="1">The sequence shown here is derived from an EMBL/GenBank/DDBJ whole genome shotgun (WGS) entry which is preliminary data.</text>
</comment>
<dbReference type="Proteomes" id="UP000637643">
    <property type="component" value="Unassembled WGS sequence"/>
</dbReference>
<dbReference type="RefSeq" id="WP_189022530.1">
    <property type="nucleotide sequence ID" value="NZ_BMKR01000003.1"/>
</dbReference>
<evidence type="ECO:0000313" key="2">
    <source>
        <dbReference type="Proteomes" id="UP000637643"/>
    </source>
</evidence>
<protein>
    <submittedName>
        <fullName evidence="1">Uncharacterized protein</fullName>
    </submittedName>
</protein>
<reference evidence="1" key="2">
    <citation type="submission" date="2020-09" db="EMBL/GenBank/DDBJ databases">
        <authorList>
            <person name="Sun Q."/>
            <person name="Zhou Y."/>
        </authorList>
    </citation>
    <scope>NUCLEOTIDE SEQUENCE</scope>
    <source>
        <strain evidence="1">CGMCC 1.16134</strain>
    </source>
</reference>
<accession>A0A917C0Y6</accession>
<reference evidence="1" key="1">
    <citation type="journal article" date="2014" name="Int. J. Syst. Evol. Microbiol.">
        <title>Complete genome sequence of Corynebacterium casei LMG S-19264T (=DSM 44701T), isolated from a smear-ripened cheese.</title>
        <authorList>
            <consortium name="US DOE Joint Genome Institute (JGI-PGF)"/>
            <person name="Walter F."/>
            <person name="Albersmeier A."/>
            <person name="Kalinowski J."/>
            <person name="Ruckert C."/>
        </authorList>
    </citation>
    <scope>NUCLEOTIDE SEQUENCE</scope>
    <source>
        <strain evidence="1">CGMCC 1.16134</strain>
    </source>
</reference>
<organism evidence="1 2">
    <name type="scientific">Paenibacillus albidus</name>
    <dbReference type="NCBI Taxonomy" id="2041023"/>
    <lineage>
        <taxon>Bacteria</taxon>
        <taxon>Bacillati</taxon>
        <taxon>Bacillota</taxon>
        <taxon>Bacilli</taxon>
        <taxon>Bacillales</taxon>
        <taxon>Paenibacillaceae</taxon>
        <taxon>Paenibacillus</taxon>
    </lineage>
</organism>
<gene>
    <name evidence="1" type="ORF">GCM10010912_09980</name>
</gene>
<dbReference type="AlphaFoldDB" id="A0A917C0Y6"/>